<dbReference type="Pfam" id="PF12697">
    <property type="entry name" value="Abhydrolase_6"/>
    <property type="match status" value="1"/>
</dbReference>
<protein>
    <submittedName>
        <fullName evidence="2">Alpha/beta hydrolase fold-1</fullName>
    </submittedName>
</protein>
<dbReference type="PANTHER" id="PTHR37017:SF11">
    <property type="entry name" value="ESTERASE_LIPASE_THIOESTERASE DOMAIN-CONTAINING PROTEIN"/>
    <property type="match status" value="1"/>
</dbReference>
<dbReference type="Gene3D" id="3.40.50.1820">
    <property type="entry name" value="alpha/beta hydrolase"/>
    <property type="match status" value="1"/>
</dbReference>
<dbReference type="Proteomes" id="UP000799767">
    <property type="component" value="Unassembled WGS sequence"/>
</dbReference>
<reference evidence="2" key="1">
    <citation type="journal article" date="2020" name="Stud. Mycol.">
        <title>101 Dothideomycetes genomes: a test case for predicting lifestyles and emergence of pathogens.</title>
        <authorList>
            <person name="Haridas S."/>
            <person name="Albert R."/>
            <person name="Binder M."/>
            <person name="Bloem J."/>
            <person name="Labutti K."/>
            <person name="Salamov A."/>
            <person name="Andreopoulos B."/>
            <person name="Baker S."/>
            <person name="Barry K."/>
            <person name="Bills G."/>
            <person name="Bluhm B."/>
            <person name="Cannon C."/>
            <person name="Castanera R."/>
            <person name="Culley D."/>
            <person name="Daum C."/>
            <person name="Ezra D."/>
            <person name="Gonzalez J."/>
            <person name="Henrissat B."/>
            <person name="Kuo A."/>
            <person name="Liang C."/>
            <person name="Lipzen A."/>
            <person name="Lutzoni F."/>
            <person name="Magnuson J."/>
            <person name="Mondo S."/>
            <person name="Nolan M."/>
            <person name="Ohm R."/>
            <person name="Pangilinan J."/>
            <person name="Park H.-J."/>
            <person name="Ramirez L."/>
            <person name="Alfaro M."/>
            <person name="Sun H."/>
            <person name="Tritt A."/>
            <person name="Yoshinaga Y."/>
            <person name="Zwiers L.-H."/>
            <person name="Turgeon B."/>
            <person name="Goodwin S."/>
            <person name="Spatafora J."/>
            <person name="Crous P."/>
            <person name="Grigoriev I."/>
        </authorList>
    </citation>
    <scope>NUCLEOTIDE SEQUENCE</scope>
    <source>
        <strain evidence="2">CBS 113389</strain>
    </source>
</reference>
<gene>
    <name evidence="2" type="ORF">BDY17DRAFT_73906</name>
</gene>
<dbReference type="InterPro" id="IPR052897">
    <property type="entry name" value="Sec-Metab_Biosynth_Hydrolase"/>
</dbReference>
<evidence type="ECO:0000313" key="3">
    <source>
        <dbReference type="Proteomes" id="UP000799767"/>
    </source>
</evidence>
<evidence type="ECO:0000313" key="2">
    <source>
        <dbReference type="EMBL" id="KAF2486257.1"/>
    </source>
</evidence>
<sequence length="256" mass="27960">MATDKLAVVIVPGAWHVAEHYRPIVDDLSSAGHQVTVCDMPSCDSPKPLRGMSQDVAVIQKAIQSYIDQNRNVALIMHSLGGVIGTAACEGYLPKDQSNGKGVVSLIYLAAFVATVGGSCWSAKGGAHAPWIDTTGEPGTGVYMFPRNDETWDPREVFYNACSAEQKEAAWAMCKRNHSEDVYHATVDYAAWREVESNYLLCEVDIAIPVEYQEAMSSHEGGKWKNVERVKADHAPFLSRPAETLAFVRRCVGQGV</sequence>
<evidence type="ECO:0000259" key="1">
    <source>
        <dbReference type="Pfam" id="PF12697"/>
    </source>
</evidence>
<dbReference type="AlphaFoldDB" id="A0A6A6Q4D2"/>
<dbReference type="GeneID" id="54479672"/>
<organism evidence="2 3">
    <name type="scientific">Neohortaea acidophila</name>
    <dbReference type="NCBI Taxonomy" id="245834"/>
    <lineage>
        <taxon>Eukaryota</taxon>
        <taxon>Fungi</taxon>
        <taxon>Dikarya</taxon>
        <taxon>Ascomycota</taxon>
        <taxon>Pezizomycotina</taxon>
        <taxon>Dothideomycetes</taxon>
        <taxon>Dothideomycetidae</taxon>
        <taxon>Mycosphaerellales</taxon>
        <taxon>Teratosphaeriaceae</taxon>
        <taxon>Neohortaea</taxon>
    </lineage>
</organism>
<dbReference type="OrthoDB" id="1263307at2759"/>
<dbReference type="InterPro" id="IPR029058">
    <property type="entry name" value="AB_hydrolase_fold"/>
</dbReference>
<dbReference type="EMBL" id="MU001632">
    <property type="protein sequence ID" value="KAF2486257.1"/>
    <property type="molecule type" value="Genomic_DNA"/>
</dbReference>
<keyword evidence="3" id="KW-1185">Reference proteome</keyword>
<dbReference type="PANTHER" id="PTHR37017">
    <property type="entry name" value="AB HYDROLASE-1 DOMAIN-CONTAINING PROTEIN-RELATED"/>
    <property type="match status" value="1"/>
</dbReference>
<accession>A0A6A6Q4D2</accession>
<name>A0A6A6Q4D2_9PEZI</name>
<keyword evidence="2" id="KW-0378">Hydrolase</keyword>
<feature type="domain" description="AB hydrolase-1" evidence="1">
    <location>
        <begin position="8"/>
        <end position="245"/>
    </location>
</feature>
<dbReference type="RefSeq" id="XP_033592826.1">
    <property type="nucleotide sequence ID" value="XM_033738670.1"/>
</dbReference>
<dbReference type="GO" id="GO:0016787">
    <property type="term" value="F:hydrolase activity"/>
    <property type="evidence" value="ECO:0007669"/>
    <property type="project" value="UniProtKB-KW"/>
</dbReference>
<dbReference type="SUPFAM" id="SSF53474">
    <property type="entry name" value="alpha/beta-Hydrolases"/>
    <property type="match status" value="1"/>
</dbReference>
<dbReference type="InterPro" id="IPR000073">
    <property type="entry name" value="AB_hydrolase_1"/>
</dbReference>
<proteinExistence type="predicted"/>